<reference evidence="1 2" key="1">
    <citation type="submission" date="2015-04" db="EMBL/GenBank/DDBJ databases">
        <title>The complete genome sequence of the hyperthermophilic, obligate iron-reducing archaeon Geoglobus ahangari strain 234T.</title>
        <authorList>
            <person name="Manzella M.P."/>
            <person name="Holmes D.E."/>
            <person name="Rocheleau J.M."/>
            <person name="Chung A."/>
            <person name="Reguera G."/>
            <person name="Kashefi K."/>
        </authorList>
    </citation>
    <scope>NUCLEOTIDE SEQUENCE [LARGE SCALE GENOMIC DNA]</scope>
    <source>
        <strain evidence="1 2">234</strain>
    </source>
</reference>
<accession>A0A0F7IJK8</accession>
<dbReference type="GeneID" id="24802813"/>
<dbReference type="EMBL" id="CP011267">
    <property type="protein sequence ID" value="AKG92419.1"/>
    <property type="molecule type" value="Genomic_DNA"/>
</dbReference>
<dbReference type="InParanoid" id="A0A0F7IJK8"/>
<gene>
    <name evidence="1" type="ORF">GAH_00225</name>
</gene>
<dbReference type="AlphaFoldDB" id="A0A0F7IJK8"/>
<evidence type="ECO:0000313" key="2">
    <source>
        <dbReference type="Proteomes" id="UP000034723"/>
    </source>
</evidence>
<dbReference type="Proteomes" id="UP000034723">
    <property type="component" value="Chromosome"/>
</dbReference>
<dbReference type="HOGENOM" id="CLU_1567067_0_0_2"/>
<proteinExistence type="predicted"/>
<organism evidence="1 2">
    <name type="scientific">Geoglobus ahangari</name>
    <dbReference type="NCBI Taxonomy" id="113653"/>
    <lineage>
        <taxon>Archaea</taxon>
        <taxon>Methanobacteriati</taxon>
        <taxon>Methanobacteriota</taxon>
        <taxon>Archaeoglobi</taxon>
        <taxon>Archaeoglobales</taxon>
        <taxon>Archaeoglobaceae</taxon>
        <taxon>Geoglobus</taxon>
    </lineage>
</organism>
<dbReference type="KEGG" id="gah:GAH_00225"/>
<sequence length="170" mass="19846">MDRLEKIKLANEYLWKLRTFGLSEEDQKKLVKEMSKKLKLVGIGRKNPKKVWELVYRQLNAGICVICGKLYPVEDLEECADCSKWEGYCPDCLRTHRWSLSDYVARLFMKYGLNVSPDIFPLMVELEVDGFEINEDFIKDLCEFAKANGEPVVNERVLKLFLSEKLSKNK</sequence>
<name>A0A0F7IJK8_9EURY</name>
<dbReference type="RefSeq" id="WP_048094309.1">
    <property type="nucleotide sequence ID" value="NZ_CP011267.1"/>
</dbReference>
<keyword evidence="2" id="KW-1185">Reference proteome</keyword>
<dbReference type="STRING" id="113653.GAH_00225"/>
<protein>
    <submittedName>
        <fullName evidence="1">Uncharacterized protein</fullName>
    </submittedName>
</protein>
<evidence type="ECO:0000313" key="1">
    <source>
        <dbReference type="EMBL" id="AKG92419.1"/>
    </source>
</evidence>